<feature type="compositionally biased region" description="Low complexity" evidence="1">
    <location>
        <begin position="81"/>
        <end position="102"/>
    </location>
</feature>
<evidence type="ECO:0000313" key="3">
    <source>
        <dbReference type="Proteomes" id="UP001154282"/>
    </source>
</evidence>
<proteinExistence type="predicted"/>
<protein>
    <submittedName>
        <fullName evidence="2">Uncharacterized protein</fullName>
    </submittedName>
</protein>
<keyword evidence="3" id="KW-1185">Reference proteome</keyword>
<sequence length="167" mass="17683">MATLSVGDPDPRVPLKPEFHFPSEFPYEFDSSPDTDSGDEEDDFFAGLTRRLTQQLSFKSQKNRVVVGSPESTLNGLGSMSVSSNGSPNGASSPTTATTPSPFGAKTDTWDLIYEAAGQVARLKMATASSNGGASSKSCSNFQGIPSSGSFYPLSHNIPQHMAQVKL</sequence>
<dbReference type="AlphaFoldDB" id="A0AAV0JPC4"/>
<dbReference type="PANTHER" id="PTHR33356">
    <property type="entry name" value="TIP41-LIKE PROTEIN"/>
    <property type="match status" value="1"/>
</dbReference>
<dbReference type="EMBL" id="CAMGYJ010000005">
    <property type="protein sequence ID" value="CAI0411094.1"/>
    <property type="molecule type" value="Genomic_DNA"/>
</dbReference>
<feature type="region of interest" description="Disordered" evidence="1">
    <location>
        <begin position="1"/>
        <end position="43"/>
    </location>
</feature>
<comment type="caution">
    <text evidence="2">The sequence shown here is derived from an EMBL/GenBank/DDBJ whole genome shotgun (WGS) entry which is preliminary data.</text>
</comment>
<accession>A0AAV0JPC4</accession>
<gene>
    <name evidence="2" type="ORF">LITE_LOCUS15026</name>
</gene>
<reference evidence="2" key="1">
    <citation type="submission" date="2022-08" db="EMBL/GenBank/DDBJ databases">
        <authorList>
            <person name="Gutierrez-Valencia J."/>
        </authorList>
    </citation>
    <scope>NUCLEOTIDE SEQUENCE</scope>
</reference>
<dbReference type="Proteomes" id="UP001154282">
    <property type="component" value="Unassembled WGS sequence"/>
</dbReference>
<dbReference type="PANTHER" id="PTHR33356:SF17">
    <property type="entry name" value="TPX2 CENTRAL DOMAIN-CONTAINING PROTEIN"/>
    <property type="match status" value="1"/>
</dbReference>
<feature type="region of interest" description="Disordered" evidence="1">
    <location>
        <begin position="59"/>
        <end position="104"/>
    </location>
</feature>
<name>A0AAV0JPC4_9ROSI</name>
<feature type="compositionally biased region" description="Polar residues" evidence="1">
    <location>
        <begin position="70"/>
        <end position="80"/>
    </location>
</feature>
<feature type="compositionally biased region" description="Basic and acidic residues" evidence="1">
    <location>
        <begin position="9"/>
        <end position="21"/>
    </location>
</feature>
<organism evidence="2 3">
    <name type="scientific">Linum tenue</name>
    <dbReference type="NCBI Taxonomy" id="586396"/>
    <lineage>
        <taxon>Eukaryota</taxon>
        <taxon>Viridiplantae</taxon>
        <taxon>Streptophyta</taxon>
        <taxon>Embryophyta</taxon>
        <taxon>Tracheophyta</taxon>
        <taxon>Spermatophyta</taxon>
        <taxon>Magnoliopsida</taxon>
        <taxon>eudicotyledons</taxon>
        <taxon>Gunneridae</taxon>
        <taxon>Pentapetalae</taxon>
        <taxon>rosids</taxon>
        <taxon>fabids</taxon>
        <taxon>Malpighiales</taxon>
        <taxon>Linaceae</taxon>
        <taxon>Linum</taxon>
    </lineage>
</organism>
<evidence type="ECO:0000256" key="1">
    <source>
        <dbReference type="SAM" id="MobiDB-lite"/>
    </source>
</evidence>
<evidence type="ECO:0000313" key="2">
    <source>
        <dbReference type="EMBL" id="CAI0411094.1"/>
    </source>
</evidence>
<feature type="compositionally biased region" description="Acidic residues" evidence="1">
    <location>
        <begin position="31"/>
        <end position="43"/>
    </location>
</feature>